<dbReference type="PANTHER" id="PTHR46457">
    <property type="entry name" value="DNA REPAIR PROTEIN RAD51 HOMOLOG 4"/>
    <property type="match status" value="1"/>
</dbReference>
<organism evidence="4 5">
    <name type="scientific">Perkinsus olseni</name>
    <name type="common">Perkinsus atlanticus</name>
    <dbReference type="NCBI Taxonomy" id="32597"/>
    <lineage>
        <taxon>Eukaryota</taxon>
        <taxon>Sar</taxon>
        <taxon>Alveolata</taxon>
        <taxon>Perkinsozoa</taxon>
        <taxon>Perkinsea</taxon>
        <taxon>Perkinsida</taxon>
        <taxon>Perkinsidae</taxon>
        <taxon>Perkinsus</taxon>
    </lineage>
</organism>
<proteinExistence type="predicted"/>
<dbReference type="GO" id="GO:0042148">
    <property type="term" value="P:DNA strand invasion"/>
    <property type="evidence" value="ECO:0007669"/>
    <property type="project" value="TreeGrafter"/>
</dbReference>
<dbReference type="GO" id="GO:0000400">
    <property type="term" value="F:four-way junction DNA binding"/>
    <property type="evidence" value="ECO:0007669"/>
    <property type="project" value="TreeGrafter"/>
</dbReference>
<feature type="domain" description="AAA+ ATPase" evidence="3">
    <location>
        <begin position="84"/>
        <end position="250"/>
    </location>
</feature>
<dbReference type="Pfam" id="PF00154">
    <property type="entry name" value="RecA_N"/>
    <property type="match status" value="1"/>
</dbReference>
<dbReference type="AlphaFoldDB" id="A0A7J6QA85"/>
<dbReference type="EMBL" id="JABANO010034424">
    <property type="protein sequence ID" value="KAF4705177.1"/>
    <property type="molecule type" value="Genomic_DNA"/>
</dbReference>
<dbReference type="GO" id="GO:0005815">
    <property type="term" value="C:microtubule organizing center"/>
    <property type="evidence" value="ECO:0007669"/>
    <property type="project" value="TreeGrafter"/>
</dbReference>
<dbReference type="GO" id="GO:0033063">
    <property type="term" value="C:Rad51B-Rad51C-Rad51D-XRCC2 complex"/>
    <property type="evidence" value="ECO:0007669"/>
    <property type="project" value="TreeGrafter"/>
</dbReference>
<evidence type="ECO:0000256" key="2">
    <source>
        <dbReference type="ARBA" id="ARBA00023242"/>
    </source>
</evidence>
<comment type="subcellular location">
    <subcellularLocation>
        <location evidence="1">Nucleus</location>
    </subcellularLocation>
</comment>
<protein>
    <submittedName>
        <fullName evidence="4">DNA repair protein rad51d</fullName>
    </submittedName>
</protein>
<dbReference type="InterPro" id="IPR027417">
    <property type="entry name" value="P-loop_NTPase"/>
</dbReference>
<evidence type="ECO:0000313" key="4">
    <source>
        <dbReference type="EMBL" id="KAF4705177.1"/>
    </source>
</evidence>
<sequence>MSTGLLPLPGRVQQSLLAGRATPEAVRKACAACGVLEGEVCSIIKDCGSFIDRCQVEPSSVKSALKEAGESLSFLVAGIRFSASGGIIELCGGPASSKTQLCMQLAATASACNVAVRYIDADGNLSIPRLQQLGADLGQITVIRPLDWAQLAAAVDSLSVDGEAVIIIDSITHLLRHLPSMPSMSTEEDERGVKYAVLANIAATLSRFTQCITVVTNQLTTDISTGALKPALGDVWTAIIDQRIMLNNVEGGIKSVEVDGTDGISYPEERSSRTVMLYSYPTSSIYIL</sequence>
<evidence type="ECO:0000313" key="5">
    <source>
        <dbReference type="Proteomes" id="UP000553632"/>
    </source>
</evidence>
<dbReference type="InterPro" id="IPR003593">
    <property type="entry name" value="AAA+_ATPase"/>
</dbReference>
<dbReference type="SUPFAM" id="SSF52540">
    <property type="entry name" value="P-loop containing nucleoside triphosphate hydrolases"/>
    <property type="match status" value="1"/>
</dbReference>
<dbReference type="GO" id="GO:0008094">
    <property type="term" value="F:ATP-dependent activity, acting on DNA"/>
    <property type="evidence" value="ECO:0007669"/>
    <property type="project" value="TreeGrafter"/>
</dbReference>
<dbReference type="InterPro" id="IPR049428">
    <property type="entry name" value="RecA-like_N"/>
</dbReference>
<dbReference type="GO" id="GO:0000723">
    <property type="term" value="P:telomere maintenance"/>
    <property type="evidence" value="ECO:0007669"/>
    <property type="project" value="TreeGrafter"/>
</dbReference>
<comment type="caution">
    <text evidence="4">The sequence shown here is derived from an EMBL/GenBank/DDBJ whole genome shotgun (WGS) entry which is preliminary data.</text>
</comment>
<dbReference type="InterPro" id="IPR051988">
    <property type="entry name" value="HRR_RAD51_Paralog"/>
</dbReference>
<dbReference type="PANTHER" id="PTHR46457:SF1">
    <property type="entry name" value="DNA REPAIR PROTEIN RAD51 HOMOLOG 4"/>
    <property type="match status" value="1"/>
</dbReference>
<accession>A0A7J6QA85</accession>
<name>A0A7J6QA85_PEROL</name>
<dbReference type="GO" id="GO:0000724">
    <property type="term" value="P:double-strand break repair via homologous recombination"/>
    <property type="evidence" value="ECO:0007669"/>
    <property type="project" value="TreeGrafter"/>
</dbReference>
<dbReference type="SMART" id="SM00382">
    <property type="entry name" value="AAA"/>
    <property type="match status" value="1"/>
</dbReference>
<dbReference type="Proteomes" id="UP000553632">
    <property type="component" value="Unassembled WGS sequence"/>
</dbReference>
<keyword evidence="5" id="KW-1185">Reference proteome</keyword>
<dbReference type="GO" id="GO:0005657">
    <property type="term" value="C:replication fork"/>
    <property type="evidence" value="ECO:0007669"/>
    <property type="project" value="TreeGrafter"/>
</dbReference>
<dbReference type="Gene3D" id="3.40.50.300">
    <property type="entry name" value="P-loop containing nucleotide triphosphate hydrolases"/>
    <property type="match status" value="1"/>
</dbReference>
<gene>
    <name evidence="4" type="primary">RAD51D_2</name>
    <name evidence="4" type="ORF">FOZ63_027538</name>
</gene>
<keyword evidence="2" id="KW-0539">Nucleus</keyword>
<evidence type="ECO:0000259" key="3">
    <source>
        <dbReference type="SMART" id="SM00382"/>
    </source>
</evidence>
<reference evidence="4 5" key="1">
    <citation type="submission" date="2020-04" db="EMBL/GenBank/DDBJ databases">
        <title>Perkinsus olseni comparative genomics.</title>
        <authorList>
            <person name="Bogema D.R."/>
        </authorList>
    </citation>
    <scope>NUCLEOTIDE SEQUENCE [LARGE SCALE GENOMIC DNA]</scope>
    <source>
        <strain evidence="4 5">ATCC PRA-207</strain>
    </source>
</reference>
<dbReference type="GO" id="GO:0003697">
    <property type="term" value="F:single-stranded DNA binding"/>
    <property type="evidence" value="ECO:0007669"/>
    <property type="project" value="TreeGrafter"/>
</dbReference>
<dbReference type="GO" id="GO:0007131">
    <property type="term" value="P:reciprocal meiotic recombination"/>
    <property type="evidence" value="ECO:0007669"/>
    <property type="project" value="TreeGrafter"/>
</dbReference>
<evidence type="ECO:0000256" key="1">
    <source>
        <dbReference type="ARBA" id="ARBA00004123"/>
    </source>
</evidence>